<dbReference type="Pfam" id="PF00067">
    <property type="entry name" value="p450"/>
    <property type="match status" value="1"/>
</dbReference>
<keyword evidence="9 14" id="KW-0560">Oxidoreductase</keyword>
<sequence length="530" mass="61831">MFQSDLNRSITATLISLILVLIVFLIKKYIDIYSYWKRHGINGPPNKYLFLGNFFNFSQPLALYLVDNHRKYGKIHGIYQGVKPALNVADPNLIKRVLVQDFHIFRNRPNSFNQDRIFRKNLAAIRDNAWKRIRSILSPMFTTSKLKKMESLMQTCIDSLTNAIEKQTDQSIMIRDTTGNFTMDVIAKCAFATETNAHQDRENYFIKNAVKIFDFNLINTIVAIVTPRFLFDFFTSLRLPFYHRSENEFFINLGFHLIKQRQEREGKHFDDMLQLMVDARLGKDQRYEKADEFDSFQVNLGKEEIKQENELFKDVIGSKYLSEEEIVAQSVVFFLAGYETTATTMAFCCYELATNQDIQQKLFDEIQSVLDDGKSLNYSSVMTLPYLDAVLSETLRKYPPALALAREASEDYYIKEYDITVEKHNDVVIPVYAIHHDPEYYPDPERYDPERFMPENRHKLVPYTYLPFGGGPRNCIGMRFALAEAKLGIANLIKLFRIVRTAKTPEKLRLTKSLFLLKTEPIHIGFERRK</sequence>
<evidence type="ECO:0000256" key="13">
    <source>
        <dbReference type="PIRSR" id="PIRSR602401-1"/>
    </source>
</evidence>
<keyword evidence="5 13" id="KW-0349">Heme</keyword>
<dbReference type="InterPro" id="IPR017972">
    <property type="entry name" value="Cyt_P450_CS"/>
</dbReference>
<dbReference type="InterPro" id="IPR036396">
    <property type="entry name" value="Cyt_P450_sf"/>
</dbReference>
<dbReference type="SUPFAM" id="SSF48264">
    <property type="entry name" value="Cytochrome P450"/>
    <property type="match status" value="1"/>
</dbReference>
<dbReference type="FunFam" id="1.10.630.10:FF:000042">
    <property type="entry name" value="Cytochrome P450"/>
    <property type="match status" value="1"/>
</dbReference>
<dbReference type="InterPro" id="IPR001128">
    <property type="entry name" value="Cyt_P450"/>
</dbReference>
<keyword evidence="11 14" id="KW-0503">Monooxygenase</keyword>
<dbReference type="Proteomes" id="UP000070412">
    <property type="component" value="Unassembled WGS sequence"/>
</dbReference>
<protein>
    <submittedName>
        <fullName evidence="16">Cytochrome P450 3A11</fullName>
    </submittedName>
</protein>
<keyword evidence="8" id="KW-0492">Microsome</keyword>
<keyword evidence="7" id="KW-0256">Endoplasmic reticulum</keyword>
<accession>A0A834VDY6</accession>
<dbReference type="PANTHER" id="PTHR24292:SF54">
    <property type="entry name" value="CYP9F3-RELATED"/>
    <property type="match status" value="1"/>
</dbReference>
<name>A0A834VDY6_SARSC</name>
<evidence type="ECO:0000313" key="18">
    <source>
        <dbReference type="Proteomes" id="UP000070412"/>
    </source>
</evidence>
<proteinExistence type="inferred from homology"/>
<evidence type="ECO:0000256" key="10">
    <source>
        <dbReference type="ARBA" id="ARBA00023004"/>
    </source>
</evidence>
<dbReference type="PRINTS" id="PR00463">
    <property type="entry name" value="EP450I"/>
</dbReference>
<reference evidence="17" key="3">
    <citation type="submission" date="2022-06" db="UniProtKB">
        <authorList>
            <consortium name="EnsemblMetazoa"/>
        </authorList>
    </citation>
    <scope>IDENTIFICATION</scope>
</reference>
<dbReference type="GO" id="GO:0005506">
    <property type="term" value="F:iron ion binding"/>
    <property type="evidence" value="ECO:0007669"/>
    <property type="project" value="InterPro"/>
</dbReference>
<comment type="similarity">
    <text evidence="4 14">Belongs to the cytochrome P450 family.</text>
</comment>
<dbReference type="InterPro" id="IPR050476">
    <property type="entry name" value="Insect_CytP450_Detox"/>
</dbReference>
<feature type="transmembrane region" description="Helical" evidence="15">
    <location>
        <begin position="6"/>
        <end position="27"/>
    </location>
</feature>
<organism evidence="16">
    <name type="scientific">Sarcoptes scabiei</name>
    <name type="common">Itch mite</name>
    <name type="synonym">Acarus scabiei</name>
    <dbReference type="NCBI Taxonomy" id="52283"/>
    <lineage>
        <taxon>Eukaryota</taxon>
        <taxon>Metazoa</taxon>
        <taxon>Ecdysozoa</taxon>
        <taxon>Arthropoda</taxon>
        <taxon>Chelicerata</taxon>
        <taxon>Arachnida</taxon>
        <taxon>Acari</taxon>
        <taxon>Acariformes</taxon>
        <taxon>Sarcoptiformes</taxon>
        <taxon>Astigmata</taxon>
        <taxon>Psoroptidia</taxon>
        <taxon>Sarcoptoidea</taxon>
        <taxon>Sarcoptidae</taxon>
        <taxon>Sarcoptinae</taxon>
        <taxon>Sarcoptes</taxon>
    </lineage>
</organism>
<dbReference type="PANTHER" id="PTHR24292">
    <property type="entry name" value="CYTOCHROME P450"/>
    <property type="match status" value="1"/>
</dbReference>
<dbReference type="InterPro" id="IPR002401">
    <property type="entry name" value="Cyt_P450_E_grp-I"/>
</dbReference>
<dbReference type="EnsemblMetazoa" id="SSS_6905s_mrna">
    <property type="protein sequence ID" value="KAF7492045.1"/>
    <property type="gene ID" value="SSS_6905"/>
</dbReference>
<dbReference type="PROSITE" id="PS00086">
    <property type="entry name" value="CYTOCHROME_P450"/>
    <property type="match status" value="1"/>
</dbReference>
<dbReference type="EMBL" id="WVUK01000057">
    <property type="protein sequence ID" value="KAF7492045.1"/>
    <property type="molecule type" value="Genomic_DNA"/>
</dbReference>
<evidence type="ECO:0000256" key="3">
    <source>
        <dbReference type="ARBA" id="ARBA00004406"/>
    </source>
</evidence>
<reference evidence="18" key="1">
    <citation type="journal article" date="2020" name="PLoS Negl. Trop. Dis.">
        <title>High-quality nuclear genome for Sarcoptes scabiei-A critical resource for a neglected parasite.</title>
        <authorList>
            <person name="Korhonen P.K."/>
            <person name="Gasser R.B."/>
            <person name="Ma G."/>
            <person name="Wang T."/>
            <person name="Stroehlein A.J."/>
            <person name="Young N.D."/>
            <person name="Ang C.S."/>
            <person name="Fernando D.D."/>
            <person name="Lu H.C."/>
            <person name="Taylor S."/>
            <person name="Reynolds S.L."/>
            <person name="Mofiz E."/>
            <person name="Najaraj S.H."/>
            <person name="Gowda H."/>
            <person name="Madugundu A."/>
            <person name="Renuse S."/>
            <person name="Holt D."/>
            <person name="Pandey A."/>
            <person name="Papenfuss A.T."/>
            <person name="Fischer K."/>
        </authorList>
    </citation>
    <scope>NUCLEOTIDE SEQUENCE [LARGE SCALE GENOMIC DNA]</scope>
</reference>
<evidence type="ECO:0000256" key="7">
    <source>
        <dbReference type="ARBA" id="ARBA00022824"/>
    </source>
</evidence>
<evidence type="ECO:0000256" key="12">
    <source>
        <dbReference type="ARBA" id="ARBA00023136"/>
    </source>
</evidence>
<comment type="cofactor">
    <cofactor evidence="1 13">
        <name>heme</name>
        <dbReference type="ChEBI" id="CHEBI:30413"/>
    </cofactor>
</comment>
<comment type="subcellular location">
    <subcellularLocation>
        <location evidence="3">Endoplasmic reticulum membrane</location>
        <topology evidence="3">Peripheral membrane protein</topology>
    </subcellularLocation>
    <subcellularLocation>
        <location evidence="2">Microsome membrane</location>
        <topology evidence="2">Peripheral membrane protein</topology>
    </subcellularLocation>
</comment>
<evidence type="ECO:0000256" key="8">
    <source>
        <dbReference type="ARBA" id="ARBA00022848"/>
    </source>
</evidence>
<evidence type="ECO:0000256" key="1">
    <source>
        <dbReference type="ARBA" id="ARBA00001971"/>
    </source>
</evidence>
<evidence type="ECO:0000256" key="15">
    <source>
        <dbReference type="SAM" id="Phobius"/>
    </source>
</evidence>
<keyword evidence="10 13" id="KW-0408">Iron</keyword>
<evidence type="ECO:0000313" key="17">
    <source>
        <dbReference type="EnsemblMetazoa" id="KAF7492045.1"/>
    </source>
</evidence>
<dbReference type="GO" id="GO:0016705">
    <property type="term" value="F:oxidoreductase activity, acting on paired donors, with incorporation or reduction of molecular oxygen"/>
    <property type="evidence" value="ECO:0007669"/>
    <property type="project" value="InterPro"/>
</dbReference>
<evidence type="ECO:0000256" key="2">
    <source>
        <dbReference type="ARBA" id="ARBA00004174"/>
    </source>
</evidence>
<keyword evidence="15" id="KW-0812">Transmembrane</keyword>
<evidence type="ECO:0000256" key="9">
    <source>
        <dbReference type="ARBA" id="ARBA00023002"/>
    </source>
</evidence>
<evidence type="ECO:0000256" key="4">
    <source>
        <dbReference type="ARBA" id="ARBA00010617"/>
    </source>
</evidence>
<keyword evidence="15" id="KW-1133">Transmembrane helix</keyword>
<dbReference type="PRINTS" id="PR00385">
    <property type="entry name" value="P450"/>
</dbReference>
<evidence type="ECO:0000256" key="5">
    <source>
        <dbReference type="ARBA" id="ARBA00022617"/>
    </source>
</evidence>
<dbReference type="GO" id="GO:0004497">
    <property type="term" value="F:monooxygenase activity"/>
    <property type="evidence" value="ECO:0007669"/>
    <property type="project" value="UniProtKB-KW"/>
</dbReference>
<keyword evidence="18" id="KW-1185">Reference proteome</keyword>
<feature type="binding site" description="axial binding residue" evidence="13">
    <location>
        <position position="475"/>
    </location>
    <ligand>
        <name>heme</name>
        <dbReference type="ChEBI" id="CHEBI:30413"/>
    </ligand>
    <ligandPart>
        <name>Fe</name>
        <dbReference type="ChEBI" id="CHEBI:18248"/>
    </ligandPart>
</feature>
<dbReference type="Gene3D" id="1.10.630.10">
    <property type="entry name" value="Cytochrome P450"/>
    <property type="match status" value="1"/>
</dbReference>
<evidence type="ECO:0000313" key="16">
    <source>
        <dbReference type="EMBL" id="KAF7492045.1"/>
    </source>
</evidence>
<evidence type="ECO:0000256" key="11">
    <source>
        <dbReference type="ARBA" id="ARBA00023033"/>
    </source>
</evidence>
<dbReference type="GO" id="GO:0005789">
    <property type="term" value="C:endoplasmic reticulum membrane"/>
    <property type="evidence" value="ECO:0007669"/>
    <property type="project" value="UniProtKB-SubCell"/>
</dbReference>
<gene>
    <name evidence="16" type="ORF">SSS_6905</name>
</gene>
<keyword evidence="6 13" id="KW-0479">Metal-binding</keyword>
<dbReference type="AlphaFoldDB" id="A0A834VDY6"/>
<dbReference type="OrthoDB" id="6428965at2759"/>
<keyword evidence="12 15" id="KW-0472">Membrane</keyword>
<dbReference type="CDD" id="cd11055">
    <property type="entry name" value="CYP3A-like"/>
    <property type="match status" value="1"/>
</dbReference>
<evidence type="ECO:0000256" key="6">
    <source>
        <dbReference type="ARBA" id="ARBA00022723"/>
    </source>
</evidence>
<reference evidence="16" key="2">
    <citation type="submission" date="2020-01" db="EMBL/GenBank/DDBJ databases">
        <authorList>
            <person name="Korhonen P.K.K."/>
            <person name="Guangxu M.G."/>
            <person name="Wang T.W."/>
            <person name="Stroehlein A.J.S."/>
            <person name="Young N.D."/>
            <person name="Ang C.-S.A."/>
            <person name="Fernando D.W.F."/>
            <person name="Lu H.L."/>
            <person name="Taylor S.T."/>
            <person name="Ehtesham M.E.M."/>
            <person name="Najaraj S.H.N."/>
            <person name="Harsha G.H.G."/>
            <person name="Madugundu A.M."/>
            <person name="Renuse S.R."/>
            <person name="Holt D.H."/>
            <person name="Pandey A.P."/>
            <person name="Papenfuss A.P."/>
            <person name="Gasser R.B.G."/>
            <person name="Fischer K.F."/>
        </authorList>
    </citation>
    <scope>NUCLEOTIDE SEQUENCE</scope>
    <source>
        <strain evidence="16">SSS_KF_BRIS2020</strain>
    </source>
</reference>
<evidence type="ECO:0000256" key="14">
    <source>
        <dbReference type="RuleBase" id="RU000461"/>
    </source>
</evidence>
<dbReference type="GO" id="GO:0020037">
    <property type="term" value="F:heme binding"/>
    <property type="evidence" value="ECO:0007669"/>
    <property type="project" value="InterPro"/>
</dbReference>